<protein>
    <recommendedName>
        <fullName evidence="10">Cilia- and flagella-associated protein 52</fullName>
    </recommendedName>
</protein>
<accession>A0AAV7XU28</accession>
<evidence type="ECO:0000256" key="14">
    <source>
        <dbReference type="SAM" id="MobiDB-lite"/>
    </source>
</evidence>
<dbReference type="FunFam" id="2.130.10.10:FF:001320">
    <property type="entry name" value="Predicted protein"/>
    <property type="match status" value="1"/>
</dbReference>
<dbReference type="InterPro" id="IPR015943">
    <property type="entry name" value="WD40/YVTN_repeat-like_dom_sf"/>
</dbReference>
<dbReference type="InterPro" id="IPR019775">
    <property type="entry name" value="WD40_repeat_CS"/>
</dbReference>
<dbReference type="SMART" id="SM00320">
    <property type="entry name" value="WD40"/>
    <property type="match status" value="10"/>
</dbReference>
<organism evidence="16 17">
    <name type="scientific">Megalurothrips usitatus</name>
    <name type="common">bean blossom thrips</name>
    <dbReference type="NCBI Taxonomy" id="439358"/>
    <lineage>
        <taxon>Eukaryota</taxon>
        <taxon>Metazoa</taxon>
        <taxon>Ecdysozoa</taxon>
        <taxon>Arthropoda</taxon>
        <taxon>Hexapoda</taxon>
        <taxon>Insecta</taxon>
        <taxon>Pterygota</taxon>
        <taxon>Neoptera</taxon>
        <taxon>Paraneoptera</taxon>
        <taxon>Thysanoptera</taxon>
        <taxon>Terebrantia</taxon>
        <taxon>Thripoidea</taxon>
        <taxon>Thripidae</taxon>
        <taxon>Megalurothrips</taxon>
    </lineage>
</organism>
<dbReference type="SUPFAM" id="SSF50978">
    <property type="entry name" value="WD40 repeat-like"/>
    <property type="match status" value="1"/>
</dbReference>
<keyword evidence="5" id="KW-0677">Repeat</keyword>
<evidence type="ECO:0000256" key="6">
    <source>
        <dbReference type="ARBA" id="ARBA00022846"/>
    </source>
</evidence>
<evidence type="ECO:0000256" key="11">
    <source>
        <dbReference type="ARBA" id="ARBA00046056"/>
    </source>
</evidence>
<dbReference type="InterPro" id="IPR050630">
    <property type="entry name" value="WD_repeat_EMAP"/>
</dbReference>
<dbReference type="InterPro" id="IPR036322">
    <property type="entry name" value="WD40_repeat_dom_sf"/>
</dbReference>
<evidence type="ECO:0000313" key="17">
    <source>
        <dbReference type="Proteomes" id="UP001075354"/>
    </source>
</evidence>
<feature type="repeat" description="WD" evidence="13">
    <location>
        <begin position="452"/>
        <end position="487"/>
    </location>
</feature>
<sequence length="831" mass="90913">MSSPVVNETDDLKLLSLIGFDGRTIHGLKVHPNGLYVLYPLGCKVTVVHWETRKQDFLEGHTNVITALSVSFDGKYVASGQINHMGFKAFVILWDFEKRVALMKHDIHKVRIEALDFSFDSEYLFSLGGRDDGNVVVTHIPTLEPMCGYHATRATAGDALTLKHSNQRSSVFMSGGEGSLRVWHVNPEKRCVRAVDVQLSKVKRNIFCISIDAQDEFAYCGTLTGDILKVALYFPEDTSISEPVRAPNMTVCLGKISRTKKRSTEAERYSLGVRDIIILDMENGERNLVVGAGDGIVELVKENKNHFKDSNRLKSPSYPLLNVLKHASVDSAVTSLQMFHNSDIMVGNEKCEIYLVNLCTFSVHLIVTCHTTCIYDIAFPKDYSEVFATASKDDIRVWHTETSKELLRIRVPNFTCSTVKFAADGKSIISGWNDGCIRAFTPQTGKLMYTIPNAHNKGVTALDLTSDCSTIVSGGGEGQVRVWKISSSVHKLAAILKDHKGPVSDIHISSNNQQAVSASTDGSCIIWDIVRLARLQILFANSLFMACRFNPEGCQVLTAGTDRKIQYWECYDGSLIRDLEGSTAAALNSLDICSDGSFFVTGSNDFLVKVWNYNEGYTTHIGVGHAGIITTVRLSPDSKYLISVSDDGAIFTWKCPFLSSNVEPEPDSSIVCAVGSDKLEITQPISNAAKERIRLRKTASGGLGFGSGDCGKEENIVSLSRTQSACSQHSIDVRDRPPEIESDPGDELKPSSVRSNNVQSRASSGLRSNAIENKSSGLVGPAVPPNSKLLKSAGKTSSDPCVPKNSAGRIPTTVKSETCKGLCAKRQIHRH</sequence>
<feature type="repeat" description="WD" evidence="13">
    <location>
        <begin position="622"/>
        <end position="654"/>
    </location>
</feature>
<feature type="repeat" description="WD" evidence="13">
    <location>
        <begin position="580"/>
        <end position="621"/>
    </location>
</feature>
<feature type="domain" description="WD repeat-containing protein 54 beta-propeller" evidence="15">
    <location>
        <begin position="395"/>
        <end position="488"/>
    </location>
</feature>
<evidence type="ECO:0000256" key="9">
    <source>
        <dbReference type="ARBA" id="ARBA00029456"/>
    </source>
</evidence>
<evidence type="ECO:0000256" key="3">
    <source>
        <dbReference type="ARBA" id="ARBA00022490"/>
    </source>
</evidence>
<dbReference type="PANTHER" id="PTHR13720">
    <property type="entry name" value="WD-40 REPEAT PROTEIN"/>
    <property type="match status" value="1"/>
</dbReference>
<feature type="repeat" description="WD" evidence="13">
    <location>
        <begin position="496"/>
        <end position="529"/>
    </location>
</feature>
<keyword evidence="8" id="KW-0966">Cell projection</keyword>
<keyword evidence="7" id="KW-0969">Cilium</keyword>
<dbReference type="InterPro" id="IPR049546">
    <property type="entry name" value="WDR54_beta_prop"/>
</dbReference>
<feature type="repeat" description="WD" evidence="13">
    <location>
        <begin position="367"/>
        <end position="408"/>
    </location>
</feature>
<keyword evidence="3" id="KW-0963">Cytoplasm</keyword>
<dbReference type="Proteomes" id="UP001075354">
    <property type="component" value="Chromosome 5"/>
</dbReference>
<dbReference type="GO" id="GO:0005930">
    <property type="term" value="C:axoneme"/>
    <property type="evidence" value="ECO:0007669"/>
    <property type="project" value="UniProtKB-ARBA"/>
</dbReference>
<dbReference type="Gene3D" id="2.130.10.10">
    <property type="entry name" value="YVTN repeat-like/Quinoprotein amine dehydrogenase"/>
    <property type="match status" value="4"/>
</dbReference>
<name>A0AAV7XU28_9NEOP</name>
<evidence type="ECO:0000259" key="15">
    <source>
        <dbReference type="Pfam" id="PF21031"/>
    </source>
</evidence>
<dbReference type="PROSITE" id="PS00678">
    <property type="entry name" value="WD_REPEATS_1"/>
    <property type="match status" value="1"/>
</dbReference>
<comment type="similarity">
    <text evidence="9">Belongs to the CFAP52 family.</text>
</comment>
<comment type="caution">
    <text evidence="16">The sequence shown here is derived from an EMBL/GenBank/DDBJ whole genome shotgun (WGS) entry which is preliminary data.</text>
</comment>
<comment type="function">
    <text evidence="11">Microtubule inner protein (MIP) part of the dynein-decorated doublet microtubules (DMTs) in cilia axoneme. Important for proper ciliary and flagellar beating. May act in cooperation with CFAP45 and axonemal dynein subunit DNAH11. May play a role in cell growth and/or survival.</text>
</comment>
<dbReference type="InterPro" id="IPR001680">
    <property type="entry name" value="WD40_rpt"/>
</dbReference>
<dbReference type="CDD" id="cd00200">
    <property type="entry name" value="WD40"/>
    <property type="match status" value="1"/>
</dbReference>
<keyword evidence="4 13" id="KW-0853">WD repeat</keyword>
<gene>
    <name evidence="16" type="ORF">ONE63_007914</name>
</gene>
<evidence type="ECO:0000256" key="2">
    <source>
        <dbReference type="ARBA" id="ARBA00004496"/>
    </source>
</evidence>
<dbReference type="PROSITE" id="PS50294">
    <property type="entry name" value="WD_REPEATS_REGION"/>
    <property type="match status" value="3"/>
</dbReference>
<comment type="subcellular location">
    <subcellularLocation>
        <location evidence="1">Cell projection</location>
        <location evidence="1">Cilium</location>
        <location evidence="1">Flagellum</location>
    </subcellularLocation>
    <subcellularLocation>
        <location evidence="2">Cytoplasm</location>
    </subcellularLocation>
</comment>
<evidence type="ECO:0000256" key="4">
    <source>
        <dbReference type="ARBA" id="ARBA00022574"/>
    </source>
</evidence>
<comment type="subunit">
    <text evidence="12">Microtubule inner protein component of sperm flagellar doublet microtubules. Interacts with BRCA2. Interacts with the CCT chaperonin complex. Interacts with HSP70. Interacts with AK8. Interacts with CFAP45. Interacts with DNAI1. Interacts with IQDC.</text>
</comment>
<evidence type="ECO:0000256" key="13">
    <source>
        <dbReference type="PROSITE-ProRule" id="PRU00221"/>
    </source>
</evidence>
<reference evidence="16" key="1">
    <citation type="submission" date="2022-12" db="EMBL/GenBank/DDBJ databases">
        <title>Chromosome-level genome assembly of the bean flower thrips Megalurothrips usitatus.</title>
        <authorList>
            <person name="Ma L."/>
            <person name="Liu Q."/>
            <person name="Li H."/>
            <person name="Cai W."/>
        </authorList>
    </citation>
    <scope>NUCLEOTIDE SEQUENCE</scope>
    <source>
        <strain evidence="16">Cailab_2022a</strain>
    </source>
</reference>
<dbReference type="Pfam" id="PF00400">
    <property type="entry name" value="WD40"/>
    <property type="match status" value="4"/>
</dbReference>
<keyword evidence="17" id="KW-1185">Reference proteome</keyword>
<evidence type="ECO:0000256" key="8">
    <source>
        <dbReference type="ARBA" id="ARBA00023273"/>
    </source>
</evidence>
<evidence type="ECO:0000256" key="1">
    <source>
        <dbReference type="ARBA" id="ARBA00004230"/>
    </source>
</evidence>
<dbReference type="FunFam" id="2.130.10.10:FF:000207">
    <property type="entry name" value="Cilia- and flagella-associated protein 52"/>
    <property type="match status" value="1"/>
</dbReference>
<dbReference type="AlphaFoldDB" id="A0AAV7XU28"/>
<feature type="compositionally biased region" description="Polar residues" evidence="14">
    <location>
        <begin position="752"/>
        <end position="776"/>
    </location>
</feature>
<evidence type="ECO:0000256" key="7">
    <source>
        <dbReference type="ARBA" id="ARBA00023069"/>
    </source>
</evidence>
<dbReference type="Pfam" id="PF21031">
    <property type="entry name" value="WDR54"/>
    <property type="match status" value="1"/>
</dbReference>
<dbReference type="PROSITE" id="PS50082">
    <property type="entry name" value="WD_REPEATS_2"/>
    <property type="match status" value="5"/>
</dbReference>
<dbReference type="EMBL" id="JAPTSV010000005">
    <property type="protein sequence ID" value="KAJ1527986.1"/>
    <property type="molecule type" value="Genomic_DNA"/>
</dbReference>
<dbReference type="PANTHER" id="PTHR13720:SF14">
    <property type="entry name" value="CILIA- AND FLAGELLA-ASSOCIATED PROTEIN 52"/>
    <property type="match status" value="1"/>
</dbReference>
<evidence type="ECO:0000313" key="16">
    <source>
        <dbReference type="EMBL" id="KAJ1527986.1"/>
    </source>
</evidence>
<keyword evidence="6" id="KW-0282">Flagellum</keyword>
<dbReference type="SUPFAM" id="SSF82171">
    <property type="entry name" value="DPP6 N-terminal domain-like"/>
    <property type="match status" value="1"/>
</dbReference>
<dbReference type="GO" id="GO:0031514">
    <property type="term" value="C:motile cilium"/>
    <property type="evidence" value="ECO:0007669"/>
    <property type="project" value="UniProtKB-SubCell"/>
</dbReference>
<proteinExistence type="inferred from homology"/>
<evidence type="ECO:0000256" key="12">
    <source>
        <dbReference type="ARBA" id="ARBA00047117"/>
    </source>
</evidence>
<evidence type="ECO:0000256" key="5">
    <source>
        <dbReference type="ARBA" id="ARBA00022737"/>
    </source>
</evidence>
<feature type="region of interest" description="Disordered" evidence="14">
    <location>
        <begin position="727"/>
        <end position="810"/>
    </location>
</feature>
<evidence type="ECO:0000256" key="10">
    <source>
        <dbReference type="ARBA" id="ARBA00029552"/>
    </source>
</evidence>